<reference evidence="2 3" key="1">
    <citation type="submission" date="2020-06" db="EMBL/GenBank/DDBJ databases">
        <title>NJ-3-1, isolated from saline soil.</title>
        <authorList>
            <person name="Cui H.L."/>
            <person name="Shi X."/>
        </authorList>
    </citation>
    <scope>NUCLEOTIDE SEQUENCE [LARGE SCALE GENOMIC DNA]</scope>
    <source>
        <strain evidence="2 3">NJ-3-1</strain>
    </source>
</reference>
<keyword evidence="1" id="KW-1133">Transmembrane helix</keyword>
<evidence type="ECO:0000256" key="1">
    <source>
        <dbReference type="SAM" id="Phobius"/>
    </source>
</evidence>
<dbReference type="OrthoDB" id="204166at2157"/>
<keyword evidence="1" id="KW-0472">Membrane</keyword>
<name>A0A7D5QIK0_9EURY</name>
<accession>A0A7D5QIK0</accession>
<organism evidence="2 3">
    <name type="scientific">Halorarum salinum</name>
    <dbReference type="NCBI Taxonomy" id="2743089"/>
    <lineage>
        <taxon>Archaea</taxon>
        <taxon>Methanobacteriati</taxon>
        <taxon>Methanobacteriota</taxon>
        <taxon>Stenosarchaea group</taxon>
        <taxon>Halobacteria</taxon>
        <taxon>Halobacteriales</taxon>
        <taxon>Haloferacaceae</taxon>
        <taxon>Halorarum</taxon>
    </lineage>
</organism>
<dbReference type="RefSeq" id="WP_179270227.1">
    <property type="nucleotide sequence ID" value="NZ_CP058579.1"/>
</dbReference>
<dbReference type="EMBL" id="CP058579">
    <property type="protein sequence ID" value="QLG63643.1"/>
    <property type="molecule type" value="Genomic_DNA"/>
</dbReference>
<protein>
    <submittedName>
        <fullName evidence="2">Uncharacterized protein</fullName>
    </submittedName>
</protein>
<keyword evidence="3" id="KW-1185">Reference proteome</keyword>
<gene>
    <name evidence="2" type="ORF">HUG12_18675</name>
</gene>
<dbReference type="AlphaFoldDB" id="A0A7D5QIK0"/>
<sequence length="78" mass="8752">MSDSKTAEAAEEHADVENVGGLEEVLPDPLLPVYDRFRLVQEFRETHGDSYTKVLEGIVALVLTGGYVYWLYLFFLAG</sequence>
<evidence type="ECO:0000313" key="2">
    <source>
        <dbReference type="EMBL" id="QLG63643.1"/>
    </source>
</evidence>
<dbReference type="GeneID" id="56039528"/>
<keyword evidence="1" id="KW-0812">Transmembrane</keyword>
<dbReference type="Proteomes" id="UP000509626">
    <property type="component" value="Chromosome"/>
</dbReference>
<dbReference type="KEGG" id="halu:HUG12_18675"/>
<evidence type="ECO:0000313" key="3">
    <source>
        <dbReference type="Proteomes" id="UP000509626"/>
    </source>
</evidence>
<proteinExistence type="predicted"/>
<feature type="transmembrane region" description="Helical" evidence="1">
    <location>
        <begin position="58"/>
        <end position="77"/>
    </location>
</feature>